<evidence type="ECO:0000259" key="8">
    <source>
        <dbReference type="Pfam" id="PF00188"/>
    </source>
</evidence>
<evidence type="ECO:0000313" key="10">
    <source>
        <dbReference type="EMBL" id="MBP2474647.1"/>
    </source>
</evidence>
<gene>
    <name evidence="10" type="ORF">JOF53_003519</name>
</gene>
<dbReference type="EMBL" id="JAGIOO010000001">
    <property type="protein sequence ID" value="MBP2474647.1"/>
    <property type="molecule type" value="Genomic_DNA"/>
</dbReference>
<sequence>MQTHEPGDAQLVRAAEAGDSAAFATLYARHRPAVTGFVRRQLRDAHLAEDVVQEAFLNALRNLSSLREPERFRPWLFAIAHRAVLEQVRRPGPALLPDFPELVDGGASPAEAAAAREAARLVWDAAASLEPRQLAVLELTVREGLSGPELAQALEVRGSHAAVLAHRARSALGNAVRMLLLARSPRRCPRLAELVPGHPKALSLAQRTSVDRHLRRCPQCRDLAGRLTSPLAVLALLFAGTKVALDDPALALVAAGRSLALKATAAVALAVALPLGYVLLPHPVQPVQAAPPTTTTTTTTTAVPPPSTTEPPPPTTTSPKPTTSKPKPTTSAPPPGEPEALTLLINDRRQEAGCAPVRNDPRLATAARQHSADMRDRSYIGMTSPDGTSLQDRTRATGYRDFAGAQVAAYRGTAREMFPVVADSGATSCDVHAVGISRATGGECGYYWTVVYGRA</sequence>
<dbReference type="NCBIfam" id="TIGR02937">
    <property type="entry name" value="sigma70-ECF"/>
    <property type="match status" value="1"/>
</dbReference>
<dbReference type="Proteomes" id="UP001519363">
    <property type="component" value="Unassembled WGS sequence"/>
</dbReference>
<dbReference type="SUPFAM" id="SSF55797">
    <property type="entry name" value="PR-1-like"/>
    <property type="match status" value="1"/>
</dbReference>
<name>A0ABS5AEG9_9PSEU</name>
<dbReference type="InterPro" id="IPR000838">
    <property type="entry name" value="RNA_pol_sigma70_ECF_CS"/>
</dbReference>
<dbReference type="Gene3D" id="1.10.1740.10">
    <property type="match status" value="1"/>
</dbReference>
<keyword evidence="2 6" id="KW-0805">Transcription regulation</keyword>
<feature type="region of interest" description="Disordered" evidence="7">
    <location>
        <begin position="288"/>
        <end position="340"/>
    </location>
</feature>
<comment type="caution">
    <text evidence="10">The sequence shown here is derived from an EMBL/GenBank/DDBJ whole genome shotgun (WGS) entry which is preliminary data.</text>
</comment>
<dbReference type="Pfam" id="PF04542">
    <property type="entry name" value="Sigma70_r2"/>
    <property type="match status" value="1"/>
</dbReference>
<accession>A0ABS5AEG9</accession>
<keyword evidence="4 6" id="KW-0238">DNA-binding</keyword>
<dbReference type="Gene3D" id="1.10.10.10">
    <property type="entry name" value="Winged helix-like DNA-binding domain superfamily/Winged helix DNA-binding domain"/>
    <property type="match status" value="1"/>
</dbReference>
<dbReference type="Pfam" id="PF00188">
    <property type="entry name" value="CAP"/>
    <property type="match status" value="1"/>
</dbReference>
<dbReference type="InterPro" id="IPR014044">
    <property type="entry name" value="CAP_dom"/>
</dbReference>
<dbReference type="Gene3D" id="3.40.33.10">
    <property type="entry name" value="CAP"/>
    <property type="match status" value="1"/>
</dbReference>
<evidence type="ECO:0000256" key="7">
    <source>
        <dbReference type="SAM" id="MobiDB-lite"/>
    </source>
</evidence>
<feature type="domain" description="SCP" evidence="8">
    <location>
        <begin position="344"/>
        <end position="452"/>
    </location>
</feature>
<evidence type="ECO:0000313" key="11">
    <source>
        <dbReference type="Proteomes" id="UP001519363"/>
    </source>
</evidence>
<dbReference type="InterPro" id="IPR014284">
    <property type="entry name" value="RNA_pol_sigma-70_dom"/>
</dbReference>
<dbReference type="PANTHER" id="PTHR43133">
    <property type="entry name" value="RNA POLYMERASE ECF-TYPE SIGMA FACTO"/>
    <property type="match status" value="1"/>
</dbReference>
<dbReference type="SUPFAM" id="SSF88946">
    <property type="entry name" value="Sigma2 domain of RNA polymerase sigma factors"/>
    <property type="match status" value="1"/>
</dbReference>
<dbReference type="InterPro" id="IPR039425">
    <property type="entry name" value="RNA_pol_sigma-70-like"/>
</dbReference>
<dbReference type="SUPFAM" id="SSF88659">
    <property type="entry name" value="Sigma3 and sigma4 domains of RNA polymerase sigma factors"/>
    <property type="match status" value="1"/>
</dbReference>
<dbReference type="InterPro" id="IPR035940">
    <property type="entry name" value="CAP_sf"/>
</dbReference>
<dbReference type="InterPro" id="IPR013325">
    <property type="entry name" value="RNA_pol_sigma_r2"/>
</dbReference>
<dbReference type="PANTHER" id="PTHR43133:SF51">
    <property type="entry name" value="RNA POLYMERASE SIGMA FACTOR"/>
    <property type="match status" value="1"/>
</dbReference>
<evidence type="ECO:0000256" key="2">
    <source>
        <dbReference type="ARBA" id="ARBA00023015"/>
    </source>
</evidence>
<comment type="similarity">
    <text evidence="1 6">Belongs to the sigma-70 factor family. ECF subfamily.</text>
</comment>
<protein>
    <recommendedName>
        <fullName evidence="6">RNA polymerase sigma factor</fullName>
    </recommendedName>
</protein>
<reference evidence="10 11" key="1">
    <citation type="submission" date="2021-03" db="EMBL/GenBank/DDBJ databases">
        <title>Sequencing the genomes of 1000 actinobacteria strains.</title>
        <authorList>
            <person name="Klenk H.-P."/>
        </authorList>
    </citation>
    <scope>NUCLEOTIDE SEQUENCE [LARGE SCALE GENOMIC DNA]</scope>
    <source>
        <strain evidence="10 11">DSM 44580</strain>
    </source>
</reference>
<evidence type="ECO:0000256" key="3">
    <source>
        <dbReference type="ARBA" id="ARBA00023082"/>
    </source>
</evidence>
<dbReference type="CDD" id="cd05379">
    <property type="entry name" value="CAP_bacterial"/>
    <property type="match status" value="1"/>
</dbReference>
<evidence type="ECO:0000259" key="9">
    <source>
        <dbReference type="Pfam" id="PF04542"/>
    </source>
</evidence>
<dbReference type="RefSeq" id="WP_158103404.1">
    <property type="nucleotide sequence ID" value="NZ_JAGIOO010000001.1"/>
</dbReference>
<keyword evidence="11" id="KW-1185">Reference proteome</keyword>
<evidence type="ECO:0000256" key="4">
    <source>
        <dbReference type="ARBA" id="ARBA00023125"/>
    </source>
</evidence>
<dbReference type="PROSITE" id="PS01063">
    <property type="entry name" value="SIGMA70_ECF"/>
    <property type="match status" value="1"/>
</dbReference>
<keyword evidence="3 6" id="KW-0731">Sigma factor</keyword>
<keyword evidence="5 6" id="KW-0804">Transcription</keyword>
<proteinExistence type="inferred from homology"/>
<organism evidence="10 11">
    <name type="scientific">Crossiella equi</name>
    <dbReference type="NCBI Taxonomy" id="130796"/>
    <lineage>
        <taxon>Bacteria</taxon>
        <taxon>Bacillati</taxon>
        <taxon>Actinomycetota</taxon>
        <taxon>Actinomycetes</taxon>
        <taxon>Pseudonocardiales</taxon>
        <taxon>Pseudonocardiaceae</taxon>
        <taxon>Crossiella</taxon>
    </lineage>
</organism>
<feature type="domain" description="RNA polymerase sigma-70 region 2" evidence="9">
    <location>
        <begin position="26"/>
        <end position="90"/>
    </location>
</feature>
<feature type="compositionally biased region" description="Pro residues" evidence="7">
    <location>
        <begin position="303"/>
        <end position="316"/>
    </location>
</feature>
<evidence type="ECO:0000256" key="5">
    <source>
        <dbReference type="ARBA" id="ARBA00023163"/>
    </source>
</evidence>
<feature type="compositionally biased region" description="Low complexity" evidence="7">
    <location>
        <begin position="288"/>
        <end position="302"/>
    </location>
</feature>
<dbReference type="InterPro" id="IPR013324">
    <property type="entry name" value="RNA_pol_sigma_r3/r4-like"/>
</dbReference>
<evidence type="ECO:0000256" key="6">
    <source>
        <dbReference type="RuleBase" id="RU000716"/>
    </source>
</evidence>
<dbReference type="InterPro" id="IPR036388">
    <property type="entry name" value="WH-like_DNA-bd_sf"/>
</dbReference>
<feature type="compositionally biased region" description="Low complexity" evidence="7">
    <location>
        <begin position="317"/>
        <end position="330"/>
    </location>
</feature>
<dbReference type="InterPro" id="IPR007627">
    <property type="entry name" value="RNA_pol_sigma70_r2"/>
</dbReference>
<evidence type="ECO:0000256" key="1">
    <source>
        <dbReference type="ARBA" id="ARBA00010641"/>
    </source>
</evidence>